<feature type="region of interest" description="Disordered" evidence="1">
    <location>
        <begin position="155"/>
        <end position="184"/>
    </location>
</feature>
<dbReference type="InterPro" id="IPR036388">
    <property type="entry name" value="WH-like_DNA-bd_sf"/>
</dbReference>
<feature type="region of interest" description="Disordered" evidence="1">
    <location>
        <begin position="1"/>
        <end position="25"/>
    </location>
</feature>
<evidence type="ECO:0000313" key="6">
    <source>
        <dbReference type="Proteomes" id="UP000076717"/>
    </source>
</evidence>
<dbReference type="KEGG" id="rte:GSU10_01490"/>
<feature type="transmembrane region" description="Helical" evidence="2">
    <location>
        <begin position="46"/>
        <end position="79"/>
    </location>
</feature>
<dbReference type="EMBL" id="CP047186">
    <property type="protein sequence ID" value="QHC54463.1"/>
    <property type="molecule type" value="Genomic_DNA"/>
</dbReference>
<dbReference type="PATRIC" id="fig|1671680.3.peg.769"/>
<dbReference type="InterPro" id="IPR011434">
    <property type="entry name" value="Ltp-like_HTH"/>
</dbReference>
<gene>
    <name evidence="4" type="ORF">ACH61_00722</name>
    <name evidence="5" type="ORF">GSU10_01490</name>
</gene>
<keyword evidence="2" id="KW-0472">Membrane</keyword>
<reference evidence="5" key="2">
    <citation type="submission" date="2019-12" db="EMBL/GenBank/DDBJ databases">
        <title>Complete and Draft Genome Sequences of New Strains and Members of Some Known Species of the Genus Rathayibacter isolated from Plants.</title>
        <authorList>
            <person name="Tarlachkov S.V."/>
            <person name="Starodumova I.P."/>
            <person name="Dorofeeva L.V."/>
            <person name="Prisyazhnaya N.V."/>
            <person name="Leyn S.A."/>
            <person name="Zlamal J.E."/>
            <person name="Elane M.L."/>
            <person name="Osterman A.L."/>
            <person name="Nadler S.A."/>
            <person name="Subbotin S.A."/>
            <person name="Evtushenko L.I."/>
        </authorList>
    </citation>
    <scope>NUCLEOTIDE SEQUENCE</scope>
    <source>
        <strain evidence="5">VKM Ac-2761</strain>
    </source>
</reference>
<dbReference type="OrthoDB" id="2004788at2"/>
<feature type="transmembrane region" description="Helical" evidence="2">
    <location>
        <begin position="91"/>
        <end position="115"/>
    </location>
</feature>
<accession>A0A166ICK3</accession>
<evidence type="ECO:0000313" key="5">
    <source>
        <dbReference type="EMBL" id="QHC54463.1"/>
    </source>
</evidence>
<evidence type="ECO:0000313" key="4">
    <source>
        <dbReference type="EMBL" id="KZX22155.1"/>
    </source>
</evidence>
<organism evidence="4 6">
    <name type="scientific">Rathayibacter tanaceti</name>
    <dbReference type="NCBI Taxonomy" id="1671680"/>
    <lineage>
        <taxon>Bacteria</taxon>
        <taxon>Bacillati</taxon>
        <taxon>Actinomycetota</taxon>
        <taxon>Actinomycetes</taxon>
        <taxon>Micrococcales</taxon>
        <taxon>Microbacteriaceae</taxon>
        <taxon>Rathayibacter</taxon>
    </lineage>
</organism>
<dbReference type="EMBL" id="LIIN01000014">
    <property type="protein sequence ID" value="KZX22155.1"/>
    <property type="molecule type" value="Genomic_DNA"/>
</dbReference>
<reference evidence="7" key="3">
    <citation type="submission" date="2019-12" db="EMBL/GenBank/DDBJ databases">
        <title>Complete and draft genome sequences of new strains and members of some known species of the genus Rathayibacter isolated from plants.</title>
        <authorList>
            <person name="Tarlachkov S.V."/>
            <person name="Starodumova I.P."/>
            <person name="Dorofeeva L.V."/>
            <person name="Prisyazhnaya N.V."/>
            <person name="Leyn S."/>
            <person name="Zlamal J."/>
            <person name="Elan M."/>
            <person name="Osterman A.L."/>
            <person name="Nadler S."/>
            <person name="Subbotin S.A."/>
            <person name="Evtushenko L.I."/>
        </authorList>
    </citation>
    <scope>NUCLEOTIDE SEQUENCE [LARGE SCALE GENOMIC DNA]</scope>
    <source>
        <strain evidence="7">VKM Ac-2761</strain>
    </source>
</reference>
<feature type="compositionally biased region" description="Low complexity" evidence="1">
    <location>
        <begin position="1"/>
        <end position="22"/>
    </location>
</feature>
<dbReference type="Proteomes" id="UP000076717">
    <property type="component" value="Unassembled WGS sequence"/>
</dbReference>
<keyword evidence="6" id="KW-1185">Reference proteome</keyword>
<keyword evidence="2" id="KW-1133">Transmembrane helix</keyword>
<dbReference type="Gene3D" id="1.10.10.10">
    <property type="entry name" value="Winged helix-like DNA-binding domain superfamily/Winged helix DNA-binding domain"/>
    <property type="match status" value="2"/>
</dbReference>
<keyword evidence="2" id="KW-0812">Transmembrane</keyword>
<evidence type="ECO:0000256" key="2">
    <source>
        <dbReference type="SAM" id="Phobius"/>
    </source>
</evidence>
<keyword evidence="4" id="KW-0449">Lipoprotein</keyword>
<dbReference type="AlphaFoldDB" id="A0A166ICK3"/>
<sequence>MSTRLPPENTPHSSPSSSDKPPAGQVAYGGATLPQGPRPSATPGLAIAALVVGIIAFLVGLVPVFGALVGIAAIVLGVLALHRRQSKGLSIAGIALGGVALLVSLATTIGFGAAINSASEQRPVSAVVESSEPTTAPVAPATEEAEIVETAEPAPIGTAEPAPAATVEPAPVESAAPEPEPAAAAQVSPEFASALLKARSYSEMLHMSKAGLYGQLTSEYGEKFSPEAAQYAVDTVAADWNANALAKAKDYQTQMAMSPEAIRDQLTSEYGEQFTAEEADFAIAHLND</sequence>
<feature type="domain" description="Putative host cell surface-exposed lipoprotein Ltp-like HTH region" evidence="3">
    <location>
        <begin position="192"/>
        <end position="236"/>
    </location>
</feature>
<dbReference type="Proteomes" id="UP000465031">
    <property type="component" value="Chromosome"/>
</dbReference>
<evidence type="ECO:0000256" key="1">
    <source>
        <dbReference type="SAM" id="MobiDB-lite"/>
    </source>
</evidence>
<proteinExistence type="predicted"/>
<name>A0A166ICK3_9MICO</name>
<dbReference type="Pfam" id="PF07553">
    <property type="entry name" value="Lipoprotein_Ltp"/>
    <property type="match status" value="2"/>
</dbReference>
<dbReference type="RefSeq" id="WP_082844974.1">
    <property type="nucleotide sequence ID" value="NZ_CP047186.1"/>
</dbReference>
<evidence type="ECO:0000259" key="3">
    <source>
        <dbReference type="Pfam" id="PF07553"/>
    </source>
</evidence>
<evidence type="ECO:0000313" key="7">
    <source>
        <dbReference type="Proteomes" id="UP000465031"/>
    </source>
</evidence>
<reference evidence="4 6" key="1">
    <citation type="submission" date="2015-08" db="EMBL/GenBank/DDBJ databases">
        <title>Draft Genome Sequence of Rathayibacter sp. Strain VKM Ac-2596 Isolated from Leaf Gall Induced by Plant-Parasitic Nematodes.</title>
        <authorList>
            <person name="Vasilenko O.V."/>
            <person name="Starodumova I.P."/>
            <person name="Tarlachkov S.V."/>
            <person name="Dorofeeva L.V."/>
            <person name="Evtushenko L.I."/>
        </authorList>
    </citation>
    <scope>NUCLEOTIDE SEQUENCE [LARGE SCALE GENOMIC DNA]</scope>
    <source>
        <strain evidence="4 6">VKM Ac-2596</strain>
    </source>
</reference>
<protein>
    <submittedName>
        <fullName evidence="4">Host cell surface-exposed lipoprotein</fullName>
    </submittedName>
</protein>
<feature type="domain" description="Putative host cell surface-exposed lipoprotein Ltp-like HTH region" evidence="3">
    <location>
        <begin position="239"/>
        <end position="286"/>
    </location>
</feature>